<feature type="transmembrane region" description="Helical" evidence="1">
    <location>
        <begin position="113"/>
        <end position="143"/>
    </location>
</feature>
<comment type="caution">
    <text evidence="2">The sequence shown here is derived from an EMBL/GenBank/DDBJ whole genome shotgun (WGS) entry which is preliminary data.</text>
</comment>
<keyword evidence="1" id="KW-1133">Transmembrane helix</keyword>
<evidence type="ECO:0000313" key="2">
    <source>
        <dbReference type="EMBL" id="RMZ59239.1"/>
    </source>
</evidence>
<keyword evidence="1" id="KW-0812">Transmembrane</keyword>
<proteinExistence type="predicted"/>
<evidence type="ECO:0000256" key="1">
    <source>
        <dbReference type="SAM" id="Phobius"/>
    </source>
</evidence>
<dbReference type="AlphaFoldDB" id="A0A3M7LAL2"/>
<organism evidence="2 3">
    <name type="scientific">Chryseobacterium nematophagum</name>
    <dbReference type="NCBI Taxonomy" id="2305228"/>
    <lineage>
        <taxon>Bacteria</taxon>
        <taxon>Pseudomonadati</taxon>
        <taxon>Bacteroidota</taxon>
        <taxon>Flavobacteriia</taxon>
        <taxon>Flavobacteriales</taxon>
        <taxon>Weeksellaceae</taxon>
        <taxon>Chryseobacterium group</taxon>
        <taxon>Chryseobacterium</taxon>
    </lineage>
</organism>
<accession>A0A3M7LAL2</accession>
<reference evidence="2 3" key="1">
    <citation type="submission" date="2018-08" db="EMBL/GenBank/DDBJ databases">
        <title>Chryseobacterium nematophagum: a novel matrix digesting pathogen of nematodes.</title>
        <authorList>
            <person name="Page A."/>
            <person name="Roberts M."/>
            <person name="Felix M.-A."/>
            <person name="Weir W."/>
        </authorList>
    </citation>
    <scope>NUCLEOTIDE SEQUENCE [LARGE SCALE GENOMIC DNA]</scope>
    <source>
        <strain evidence="2 3">JUb275</strain>
    </source>
</reference>
<feature type="transmembrane region" description="Helical" evidence="1">
    <location>
        <begin position="38"/>
        <end position="56"/>
    </location>
</feature>
<keyword evidence="1" id="KW-0472">Membrane</keyword>
<feature type="transmembrane region" description="Helical" evidence="1">
    <location>
        <begin position="12"/>
        <end position="32"/>
    </location>
</feature>
<keyword evidence="3" id="KW-1185">Reference proteome</keyword>
<dbReference type="EMBL" id="QWIV01000013">
    <property type="protein sequence ID" value="RMZ59239.1"/>
    <property type="molecule type" value="Genomic_DNA"/>
</dbReference>
<feature type="transmembrane region" description="Helical" evidence="1">
    <location>
        <begin position="196"/>
        <end position="217"/>
    </location>
</feature>
<dbReference type="Pfam" id="PF19992">
    <property type="entry name" value="DUF6427"/>
    <property type="match status" value="1"/>
</dbReference>
<name>A0A3M7LAL2_9FLAO</name>
<feature type="transmembrane region" description="Helical" evidence="1">
    <location>
        <begin position="155"/>
        <end position="176"/>
    </location>
</feature>
<dbReference type="InterPro" id="IPR045625">
    <property type="entry name" value="DUF6427"/>
</dbReference>
<sequence>MFKLLSKESNIFSIPVYIGFLLLIVIIFNILNFNTYEAIIAGITFLGIALGYFCFHSIALNYQTHLPLFLYTFFIFGLYPGSLDIGISISLLTNSFLLLLLTSTNEEIRKKSYVLVGSIVCLNFIFLPTTWPMAVFVIIHVIATSEKVGLNLFRFLLGIILIAFSYFSIMFFLRFTSWNTDYFPFGKMRPLTLSEYIALLPLAPTILMLLYALYDHFSNYNRKSPITRYKYTFLLVFSMAQLAIIIMYMNTSYEYLLLLAFPSSIILSRMLKFLPKYWIQELSLWLIIFSLITFKATTYFDLF</sequence>
<dbReference type="Proteomes" id="UP000267524">
    <property type="component" value="Unassembled WGS sequence"/>
</dbReference>
<feature type="transmembrane region" description="Helical" evidence="1">
    <location>
        <begin position="68"/>
        <end position="93"/>
    </location>
</feature>
<protein>
    <submittedName>
        <fullName evidence="2">Uncharacterized protein</fullName>
    </submittedName>
</protein>
<dbReference type="RefSeq" id="WP_122546361.1">
    <property type="nucleotide sequence ID" value="NZ_QWIV01000013.1"/>
</dbReference>
<evidence type="ECO:0000313" key="3">
    <source>
        <dbReference type="Proteomes" id="UP000267524"/>
    </source>
</evidence>
<gene>
    <name evidence="2" type="ORF">D1632_06200</name>
</gene>
<feature type="transmembrane region" description="Helical" evidence="1">
    <location>
        <begin position="283"/>
        <end position="300"/>
    </location>
</feature>